<dbReference type="Pfam" id="PF13720">
    <property type="entry name" value="Acetyltransf_11"/>
    <property type="match status" value="1"/>
</dbReference>
<dbReference type="PIRSF" id="PIRSF000456">
    <property type="entry name" value="UDP-GlcNAc_acltr"/>
    <property type="match status" value="1"/>
</dbReference>
<keyword evidence="2 8" id="KW-0444">Lipid biosynthesis</keyword>
<dbReference type="OrthoDB" id="9807278at2"/>
<dbReference type="EC" id="2.3.1.129" evidence="8"/>
<comment type="pathway">
    <text evidence="8">Glycolipid biosynthesis; lipid IV(A) biosynthesis; lipid IV(A) from (3R)-3-hydroxytetradecanoyl-[acyl-carrier-protein] and UDP-N-acetyl-alpha-D-glucosamine: step 1/6.</text>
</comment>
<dbReference type="PROSITE" id="PS00101">
    <property type="entry name" value="HEXAPEP_TRANSFERASES"/>
    <property type="match status" value="1"/>
</dbReference>
<comment type="similarity">
    <text evidence="8">Belongs to the transferase hexapeptide repeat family. LpxA subfamily.</text>
</comment>
<sequence length="266" mass="28096">MASIHPTAIVADGAKLAEDVEIGPFCVIGAGVELRSGVALRSHVVVDGTTTIGECTTIFPFASVGMPPQDKKFQGEESRLEIGAHCVIREHVTINPGTQGGGLVTRIGDRCLLLVGAHVAHDCIIGNDVILVNNVLLGGHVTIADFGIIGGGAALHQFVRVGEHAFVGGMSAVENDVIPFGSAIGNRANLGGLNIVGLKRRGYEREAIHALRRAYRLLFAQEGTLHERLRDVAQEFADDANVQKIVSFIEEGGSRAICTPRGGREV</sequence>
<keyword evidence="11" id="KW-1185">Reference proteome</keyword>
<dbReference type="PANTHER" id="PTHR43480">
    <property type="entry name" value="ACYL-[ACYL-CARRIER-PROTEIN]--UDP-N-ACETYLGLUCOSAMINE O-ACYLTRANSFERASE"/>
    <property type="match status" value="1"/>
</dbReference>
<dbReference type="InterPro" id="IPR037157">
    <property type="entry name" value="Acetyltransf_C_sf"/>
</dbReference>
<evidence type="ECO:0000256" key="3">
    <source>
        <dbReference type="ARBA" id="ARBA00022556"/>
    </source>
</evidence>
<comment type="subunit">
    <text evidence="8">Homotrimer.</text>
</comment>
<keyword evidence="3 8" id="KW-0441">Lipid A biosynthesis</keyword>
<dbReference type="UniPathway" id="UPA00359">
    <property type="reaction ID" value="UER00477"/>
</dbReference>
<dbReference type="GO" id="GO:0009245">
    <property type="term" value="P:lipid A biosynthetic process"/>
    <property type="evidence" value="ECO:0007669"/>
    <property type="project" value="UniProtKB-UniRule"/>
</dbReference>
<evidence type="ECO:0000256" key="5">
    <source>
        <dbReference type="ARBA" id="ARBA00022737"/>
    </source>
</evidence>
<protein>
    <recommendedName>
        <fullName evidence="8">Acyl-[acyl-carrier-protein]--UDP-N-acetylglucosamine O-acyltransferase</fullName>
        <shortName evidence="8">UDP-N-acetylglucosamine acyltransferase</shortName>
        <ecNumber evidence="8">2.3.1.129</ecNumber>
    </recommendedName>
</protein>
<dbReference type="Gene3D" id="2.160.10.10">
    <property type="entry name" value="Hexapeptide repeat proteins"/>
    <property type="match status" value="1"/>
</dbReference>
<dbReference type="RefSeq" id="WP_092812557.1">
    <property type="nucleotide sequence ID" value="NZ_FMVW01000004.1"/>
</dbReference>
<keyword evidence="5 8" id="KW-0677">Repeat</keyword>
<dbReference type="InterPro" id="IPR018357">
    <property type="entry name" value="Hexapep_transf_CS"/>
</dbReference>
<proteinExistence type="inferred from homology"/>
<dbReference type="AlphaFoldDB" id="A0A1G5NKA8"/>
<dbReference type="InterPro" id="IPR011004">
    <property type="entry name" value="Trimer_LpxA-like_sf"/>
</dbReference>
<dbReference type="Gene3D" id="1.20.1180.10">
    <property type="entry name" value="Udp N-acetylglucosamine O-acyltransferase, C-terminal domain"/>
    <property type="match status" value="1"/>
</dbReference>
<keyword evidence="7 8" id="KW-0012">Acyltransferase</keyword>
<evidence type="ECO:0000313" key="11">
    <source>
        <dbReference type="Proteomes" id="UP000199347"/>
    </source>
</evidence>
<dbReference type="InterPro" id="IPR001451">
    <property type="entry name" value="Hexapep"/>
</dbReference>
<evidence type="ECO:0000256" key="1">
    <source>
        <dbReference type="ARBA" id="ARBA00022490"/>
    </source>
</evidence>
<dbReference type="NCBIfam" id="NF003657">
    <property type="entry name" value="PRK05289.1"/>
    <property type="match status" value="1"/>
</dbReference>
<keyword evidence="6 8" id="KW-0443">Lipid metabolism</keyword>
<dbReference type="InterPro" id="IPR010137">
    <property type="entry name" value="Lipid_A_LpxA"/>
</dbReference>
<evidence type="ECO:0000256" key="6">
    <source>
        <dbReference type="ARBA" id="ARBA00023098"/>
    </source>
</evidence>
<dbReference type="InterPro" id="IPR029098">
    <property type="entry name" value="Acetyltransf_C"/>
</dbReference>
<comment type="catalytic activity">
    <reaction evidence="8">
        <text>a (3R)-hydroxyacyl-[ACP] + UDP-N-acetyl-alpha-D-glucosamine = a UDP-3-O-[(3R)-3-hydroxyacyl]-N-acetyl-alpha-D-glucosamine + holo-[ACP]</text>
        <dbReference type="Rhea" id="RHEA:67812"/>
        <dbReference type="Rhea" id="RHEA-COMP:9685"/>
        <dbReference type="Rhea" id="RHEA-COMP:9945"/>
        <dbReference type="ChEBI" id="CHEBI:57705"/>
        <dbReference type="ChEBI" id="CHEBI:64479"/>
        <dbReference type="ChEBI" id="CHEBI:78827"/>
        <dbReference type="ChEBI" id="CHEBI:173225"/>
        <dbReference type="EC" id="2.3.1.129"/>
    </reaction>
</comment>
<comment type="subcellular location">
    <subcellularLocation>
        <location evidence="8">Cytoplasm</location>
    </subcellularLocation>
</comment>
<keyword evidence="4 8" id="KW-0808">Transferase</keyword>
<comment type="function">
    <text evidence="8">Involved in the biosynthesis of lipid A, a phosphorylated glycolipid that anchors the lipopolysaccharide to the outer membrane of the cell.</text>
</comment>
<dbReference type="EMBL" id="FMVW01000004">
    <property type="protein sequence ID" value="SCZ37594.1"/>
    <property type="molecule type" value="Genomic_DNA"/>
</dbReference>
<evidence type="ECO:0000256" key="7">
    <source>
        <dbReference type="ARBA" id="ARBA00023315"/>
    </source>
</evidence>
<evidence type="ECO:0000256" key="4">
    <source>
        <dbReference type="ARBA" id="ARBA00022679"/>
    </source>
</evidence>
<dbReference type="HAMAP" id="MF_00387">
    <property type="entry name" value="LpxA"/>
    <property type="match status" value="1"/>
</dbReference>
<dbReference type="Pfam" id="PF00132">
    <property type="entry name" value="Hexapep"/>
    <property type="match status" value="1"/>
</dbReference>
<dbReference type="GO" id="GO:0008780">
    <property type="term" value="F:acyl-[acyl-carrier-protein]-UDP-N-acetylglucosamine O-acyltransferase activity"/>
    <property type="evidence" value="ECO:0007669"/>
    <property type="project" value="UniProtKB-UniRule"/>
</dbReference>
<dbReference type="STRING" id="1120955.SAMN03080610_02211"/>
<evidence type="ECO:0000259" key="9">
    <source>
        <dbReference type="Pfam" id="PF13720"/>
    </source>
</evidence>
<dbReference type="GO" id="GO:0016020">
    <property type="term" value="C:membrane"/>
    <property type="evidence" value="ECO:0007669"/>
    <property type="project" value="GOC"/>
</dbReference>
<evidence type="ECO:0000313" key="10">
    <source>
        <dbReference type="EMBL" id="SCZ37594.1"/>
    </source>
</evidence>
<reference evidence="10 11" key="1">
    <citation type="submission" date="2016-10" db="EMBL/GenBank/DDBJ databases">
        <authorList>
            <person name="de Groot N.N."/>
        </authorList>
    </citation>
    <scope>NUCLEOTIDE SEQUENCE [LARGE SCALE GENOMIC DNA]</scope>
    <source>
        <strain evidence="10 11">DSM 2698</strain>
    </source>
</reference>
<dbReference type="CDD" id="cd03351">
    <property type="entry name" value="LbH_UDP-GlcNAc_AT"/>
    <property type="match status" value="1"/>
</dbReference>
<feature type="domain" description="UDP N-acetylglucosamine O-acyltransferase C-terminal" evidence="9">
    <location>
        <begin position="176"/>
        <end position="258"/>
    </location>
</feature>
<dbReference type="SUPFAM" id="SSF51161">
    <property type="entry name" value="Trimeric LpxA-like enzymes"/>
    <property type="match status" value="1"/>
</dbReference>
<dbReference type="GO" id="GO:0005737">
    <property type="term" value="C:cytoplasm"/>
    <property type="evidence" value="ECO:0007669"/>
    <property type="project" value="UniProtKB-SubCell"/>
</dbReference>
<dbReference type="PANTHER" id="PTHR43480:SF1">
    <property type="entry name" value="ACYL-[ACYL-CARRIER-PROTEIN]--UDP-N-ACETYLGLUCOSAMINE O-ACYLTRANSFERASE, MITOCHONDRIAL-RELATED"/>
    <property type="match status" value="1"/>
</dbReference>
<name>A0A1G5NKA8_AFIMA</name>
<dbReference type="Proteomes" id="UP000199347">
    <property type="component" value="Unassembled WGS sequence"/>
</dbReference>
<keyword evidence="1 8" id="KW-0963">Cytoplasm</keyword>
<dbReference type="NCBIfam" id="TIGR01852">
    <property type="entry name" value="lipid_A_lpxA"/>
    <property type="match status" value="1"/>
</dbReference>
<evidence type="ECO:0000256" key="2">
    <source>
        <dbReference type="ARBA" id="ARBA00022516"/>
    </source>
</evidence>
<gene>
    <name evidence="8" type="primary">lpxA</name>
    <name evidence="10" type="ORF">SAMN03080610_02211</name>
</gene>
<organism evidence="10 11">
    <name type="scientific">Afifella marina DSM 2698</name>
    <dbReference type="NCBI Taxonomy" id="1120955"/>
    <lineage>
        <taxon>Bacteria</taxon>
        <taxon>Pseudomonadati</taxon>
        <taxon>Pseudomonadota</taxon>
        <taxon>Alphaproteobacteria</taxon>
        <taxon>Hyphomicrobiales</taxon>
        <taxon>Afifellaceae</taxon>
        <taxon>Afifella</taxon>
    </lineage>
</organism>
<evidence type="ECO:0000256" key="8">
    <source>
        <dbReference type="HAMAP-Rule" id="MF_00387"/>
    </source>
</evidence>
<accession>A0A1G5NKA8</accession>